<organism evidence="3 4">
    <name type="scientific">Desulforamulus aquiferis</name>
    <dbReference type="NCBI Taxonomy" id="1397668"/>
    <lineage>
        <taxon>Bacteria</taxon>
        <taxon>Bacillati</taxon>
        <taxon>Bacillota</taxon>
        <taxon>Clostridia</taxon>
        <taxon>Eubacteriales</taxon>
        <taxon>Peptococcaceae</taxon>
        <taxon>Desulforamulus</taxon>
    </lineage>
</organism>
<feature type="coiled-coil region" evidence="1">
    <location>
        <begin position="31"/>
        <end position="65"/>
    </location>
</feature>
<keyword evidence="4" id="KW-1185">Reference proteome</keyword>
<evidence type="ECO:0000259" key="2">
    <source>
        <dbReference type="Pfam" id="PF26347"/>
    </source>
</evidence>
<dbReference type="Proteomes" id="UP001172911">
    <property type="component" value="Unassembled WGS sequence"/>
</dbReference>
<accession>A0AAW7ZJN7</accession>
<gene>
    <name evidence="3" type="ORF">P6N53_18195</name>
</gene>
<evidence type="ECO:0000256" key="1">
    <source>
        <dbReference type="SAM" id="Coils"/>
    </source>
</evidence>
<dbReference type="AlphaFoldDB" id="A0AAW7ZJN7"/>
<name>A0AAW7ZJN7_9FIRM</name>
<evidence type="ECO:0000313" key="3">
    <source>
        <dbReference type="EMBL" id="MDO7789145.1"/>
    </source>
</evidence>
<protein>
    <recommendedName>
        <fullName evidence="2">Sporulation membrane protein YtrI C-terminal domain-containing protein</fullName>
    </recommendedName>
</protein>
<dbReference type="InterPro" id="IPR058620">
    <property type="entry name" value="YtrI_C"/>
</dbReference>
<reference evidence="3" key="2">
    <citation type="submission" date="2023-03" db="EMBL/GenBank/DDBJ databases">
        <authorList>
            <person name="Zhang Z."/>
        </authorList>
    </citation>
    <scope>NUCLEOTIDE SEQUENCE</scope>
    <source>
        <strain evidence="3">DSA</strain>
    </source>
</reference>
<evidence type="ECO:0000313" key="4">
    <source>
        <dbReference type="Proteomes" id="UP001172911"/>
    </source>
</evidence>
<sequence length="163" mass="18220">MRGRIFARLALVVLGILLGAAGTNIIIGKQVDHLTLANVTLQDQLEDLEEELDKLKENPVKERKHIITSVETFLILTSKQGITDYDEIRVALEASEKVEEWLKPLIGQEVEGLDTLWIPSIVDNREIEANGNKYLLKTYLVVINEKITVYVKATLIKGEGGAQ</sequence>
<proteinExistence type="predicted"/>
<comment type="caution">
    <text evidence="3">The sequence shown here is derived from an EMBL/GenBank/DDBJ whole genome shotgun (WGS) entry which is preliminary data.</text>
</comment>
<keyword evidence="1" id="KW-0175">Coiled coil</keyword>
<dbReference type="EMBL" id="JARPTC010000038">
    <property type="protein sequence ID" value="MDO7789145.1"/>
    <property type="molecule type" value="Genomic_DNA"/>
</dbReference>
<dbReference type="RefSeq" id="WP_304545715.1">
    <property type="nucleotide sequence ID" value="NZ_JARPTC010000038.1"/>
</dbReference>
<dbReference type="Pfam" id="PF26347">
    <property type="entry name" value="YtrI_sporulation"/>
    <property type="match status" value="1"/>
</dbReference>
<feature type="domain" description="Sporulation membrane protein YtrI C-terminal" evidence="2">
    <location>
        <begin position="92"/>
        <end position="153"/>
    </location>
</feature>
<reference evidence="3" key="1">
    <citation type="journal article" date="2023" name="J. Hazard. Mater.">
        <title>Anaerobic biodegradation of pyrene and benzo[a]pyrene by a new sulfate-reducing Desulforamulus aquiferis strain DSA.</title>
        <authorList>
            <person name="Zhang Z."/>
            <person name="Sun J."/>
            <person name="Gong X."/>
            <person name="Wang C."/>
            <person name="Wang H."/>
        </authorList>
    </citation>
    <scope>NUCLEOTIDE SEQUENCE</scope>
    <source>
        <strain evidence="3">DSA</strain>
    </source>
</reference>